<dbReference type="GeneID" id="5048116"/>
<evidence type="ECO:0000256" key="1">
    <source>
        <dbReference type="SAM" id="Phobius"/>
    </source>
</evidence>
<dbReference type="RefSeq" id="XP_001462331.1">
    <property type="nucleotide sequence ID" value="XM_001462294.1"/>
</dbReference>
<accession>A0EI17</accession>
<dbReference type="InParanoid" id="A0EI17"/>
<dbReference type="OMA" id="TNDFFER"/>
<dbReference type="HOGENOM" id="CLU_004806_0_0_1"/>
<evidence type="ECO:0000313" key="3">
    <source>
        <dbReference type="Proteomes" id="UP000000600"/>
    </source>
</evidence>
<sequence>MFKKNQYIVKFLGKLLEFENKAYILPEYLVNILLLQHSLVNLSYIYQWNEKSWIQILVLIARPQLIIKIEFLNYLMLAFIVLWFVFMFNQNLYGASLISLFNTLLKTALLNFVLEQMEDQFGLTIGLFISILAFFDVLLVQGTLTVNTINFQVSYSNYLNTLEFILNILLIYFYLFQFDQIVLQILALIKSGFQLTLIVYYNNYRNSIIRKLAASFHLATILFGIINFVHYEDLITLSLLPFLLKIILYQQFQNHNVDDPILKASILFQEGKVFQCFIILNNLKDLGIMRRAKCNQQMKQCIDQITIKISKPNQTLKGVCQQLMKNDQRNILLSNSLNNLIQNKLLLLQNFKDIDFNQLMLYTDKVTSISHQLEQYYNQQNSMMIQSLLVFFYSEIVNDLLKAQQIQSSFSTSQETQIKFNDSVLSKLIYLVANYQNNKLIIKSISSNAPKTFCNKTLEELVPIGVREWHSLLVDKFVTDGQSKYVRTLHNNYIANESFIENVQFAIDIFYTNEVDFVCLFQPTLLQTKTVIVNQHYQITSMSADFSDFVNLSQQIDKFIPSVTQITESCYLENMIVMQSDQILSANNFSEQKTEMNYYCDVNITVKMHHDKMLYMIIQFDNFKKQIIKKNEEVFEEQIAERHTFEMIPFELENNIILDPYEFSEDLNSKQNKNNYLYIDEKNLVQQQIFTPRDEEVSLVKFQRVAKRFQSQFKKSQFQEEQQAKFYDVQSQVSSLKIFRSSKFYRKYELYNKFLQFIPYNRIHKFIISIMFLLGLLQIIFIIIQLTDNPLVTLVEDVNLLEIKNLIFQPMELFLVTRWTLFNYKNQLTELKISQEDYTNRTQFALSNLDLGYDQLNQNIQSVLFKKELQALLQIKHIYAYQYLDTYKNEQYNMTLRAAIQVLLNFQYTLKMNYKIEKTVAIDTPQVFYSYKNYKILNDIAQQLNLDVISQTLLRASLIQDEIETILAINQSLMIFLLLLIFILHHIIDRRLIQCINLIQYVDERELEFEIKKYQSFLSQLKIDNSFKFQYRLDVEVKEQQFQQFQAYEMQTKIKFQKISTNSLLKFGLLLSSIYVFFSFNHFSIYFLQKNFLEKYPETTDYLKGFGNLGVDFPCMFAQREILYERKRLMYLTQEDFEYIYERIILALTNTAEFDSKEKDFSKILVTKKFSDYYEQLEVSNLCNFIPKNIEQKSLSICAQIFNQNMQLGLKAVLIYAQNLIAKEIEINKFTKRLTLVYNELDGVFILSQIIKDLNTEFVEDLKNLTNKLVLVLYVNALSINQIINICYLVVILFIILIWITKLAKKLINNTKQIVQFVQILPTYSLFTNDFFERIMRSFLNQN</sequence>
<keyword evidence="1" id="KW-1133">Transmembrane helix</keyword>
<dbReference type="KEGG" id="ptm:GSPATT00027285001"/>
<feature type="transmembrane region" description="Helical" evidence="1">
    <location>
        <begin position="120"/>
        <end position="146"/>
    </location>
</feature>
<feature type="transmembrane region" description="Helical" evidence="1">
    <location>
        <begin position="1064"/>
        <end position="1088"/>
    </location>
</feature>
<dbReference type="EMBL" id="CT868680">
    <property type="protein sequence ID" value="CAK94958.1"/>
    <property type="molecule type" value="Genomic_DNA"/>
</dbReference>
<dbReference type="OrthoDB" id="299083at2759"/>
<organism evidence="2 3">
    <name type="scientific">Paramecium tetraurelia</name>
    <dbReference type="NCBI Taxonomy" id="5888"/>
    <lineage>
        <taxon>Eukaryota</taxon>
        <taxon>Sar</taxon>
        <taxon>Alveolata</taxon>
        <taxon>Ciliophora</taxon>
        <taxon>Intramacronucleata</taxon>
        <taxon>Oligohymenophorea</taxon>
        <taxon>Peniculida</taxon>
        <taxon>Parameciidae</taxon>
        <taxon>Paramecium</taxon>
    </lineage>
</organism>
<reference evidence="2 3" key="1">
    <citation type="journal article" date="2006" name="Nature">
        <title>Global trends of whole-genome duplications revealed by the ciliate Paramecium tetraurelia.</title>
        <authorList>
            <consortium name="Genoscope"/>
            <person name="Aury J.-M."/>
            <person name="Jaillon O."/>
            <person name="Duret L."/>
            <person name="Noel B."/>
            <person name="Jubin C."/>
            <person name="Porcel B.M."/>
            <person name="Segurens B."/>
            <person name="Daubin V."/>
            <person name="Anthouard V."/>
            <person name="Aiach N."/>
            <person name="Arnaiz O."/>
            <person name="Billaut A."/>
            <person name="Beisson J."/>
            <person name="Blanc I."/>
            <person name="Bouhouche K."/>
            <person name="Camara F."/>
            <person name="Duharcourt S."/>
            <person name="Guigo R."/>
            <person name="Gogendeau D."/>
            <person name="Katinka M."/>
            <person name="Keller A.-M."/>
            <person name="Kissmehl R."/>
            <person name="Klotz C."/>
            <person name="Koll F."/>
            <person name="Le Moue A."/>
            <person name="Lepere C."/>
            <person name="Malinsky S."/>
            <person name="Nowacki M."/>
            <person name="Nowak J.K."/>
            <person name="Plattner H."/>
            <person name="Poulain J."/>
            <person name="Ruiz F."/>
            <person name="Serrano V."/>
            <person name="Zagulski M."/>
            <person name="Dessen P."/>
            <person name="Betermier M."/>
            <person name="Weissenbach J."/>
            <person name="Scarpelli C."/>
            <person name="Schachter V."/>
            <person name="Sperling L."/>
            <person name="Meyer E."/>
            <person name="Cohen J."/>
            <person name="Wincker P."/>
        </authorList>
    </citation>
    <scope>NUCLEOTIDE SEQUENCE [LARGE SCALE GENOMIC DNA]</scope>
    <source>
        <strain evidence="2 3">Stock d4-2</strain>
    </source>
</reference>
<name>A0EI17_PARTE</name>
<feature type="transmembrane region" description="Helical" evidence="1">
    <location>
        <begin position="212"/>
        <end position="229"/>
    </location>
</feature>
<feature type="transmembrane region" description="Helical" evidence="1">
    <location>
        <begin position="92"/>
        <end position="114"/>
    </location>
</feature>
<feature type="transmembrane region" description="Helical" evidence="1">
    <location>
        <begin position="66"/>
        <end position="85"/>
    </location>
</feature>
<keyword evidence="1" id="KW-0812">Transmembrane</keyword>
<keyword evidence="3" id="KW-1185">Reference proteome</keyword>
<dbReference type="Proteomes" id="UP000000600">
    <property type="component" value="Unassembled WGS sequence"/>
</dbReference>
<protein>
    <recommendedName>
        <fullName evidence="4">Transmembrane protein</fullName>
    </recommendedName>
</protein>
<feature type="transmembrane region" description="Helical" evidence="1">
    <location>
        <begin position="965"/>
        <end position="984"/>
    </location>
</feature>
<feature type="transmembrane region" description="Helical" evidence="1">
    <location>
        <begin position="158"/>
        <end position="175"/>
    </location>
</feature>
<evidence type="ECO:0008006" key="4">
    <source>
        <dbReference type="Google" id="ProtNLM"/>
    </source>
</evidence>
<evidence type="ECO:0000313" key="2">
    <source>
        <dbReference type="EMBL" id="CAK94958.1"/>
    </source>
</evidence>
<feature type="transmembrane region" description="Helical" evidence="1">
    <location>
        <begin position="1283"/>
        <end position="1304"/>
    </location>
</feature>
<proteinExistence type="predicted"/>
<gene>
    <name evidence="2" type="ORF">GSPATT00027285001</name>
</gene>
<keyword evidence="1" id="KW-0472">Membrane</keyword>